<comment type="caution">
    <text evidence="1">The sequence shown here is derived from an EMBL/GenBank/DDBJ whole genome shotgun (WGS) entry which is preliminary data.</text>
</comment>
<organism evidence="1 2">
    <name type="scientific">Vermiconidia calcicola</name>
    <dbReference type="NCBI Taxonomy" id="1690605"/>
    <lineage>
        <taxon>Eukaryota</taxon>
        <taxon>Fungi</taxon>
        <taxon>Dikarya</taxon>
        <taxon>Ascomycota</taxon>
        <taxon>Pezizomycotina</taxon>
        <taxon>Dothideomycetes</taxon>
        <taxon>Dothideomycetidae</taxon>
        <taxon>Mycosphaerellales</taxon>
        <taxon>Extremaceae</taxon>
        <taxon>Vermiconidia</taxon>
    </lineage>
</organism>
<reference evidence="1" key="1">
    <citation type="submission" date="2023-07" db="EMBL/GenBank/DDBJ databases">
        <title>Black Yeasts Isolated from many extreme environments.</title>
        <authorList>
            <person name="Coleine C."/>
            <person name="Stajich J.E."/>
            <person name="Selbmann L."/>
        </authorList>
    </citation>
    <scope>NUCLEOTIDE SEQUENCE</scope>
    <source>
        <strain evidence="1">CCFEE 5714</strain>
    </source>
</reference>
<accession>A0ACC3MFU2</accession>
<gene>
    <name evidence="1" type="ORF">LTR37_018877</name>
</gene>
<evidence type="ECO:0000313" key="2">
    <source>
        <dbReference type="Proteomes" id="UP001281147"/>
    </source>
</evidence>
<name>A0ACC3MFU2_9PEZI</name>
<sequence length="328" mass="36249">MPIIRNPFRKQDENARPATSGVDKAANGTPAQPISIKEKDQVEYKLSEINDSGVFVPPSPPERKSFWTTSSSRSTTSSKRPSLLNDNEPFNISRESFDSYRRSFDISARSPVIQPDTRPRASLDSRTFLPPAPRSSNSFHRPLQVPGTQKEEESDALEDVALDDPKPQQPPKKRGMFSRILDSDSNSERPSNPHDGISKGSPWHHFGGRKRGQSGQGAELGSIPKVVEQSTKPAESQLRKEESAVQKPVENQAKRSDPNVQKSPESQRHRGESNVQKPQEVQVKDGLQPQISATPKLPEAQPRREEANPHATAGAENAQAPVTTVRPE</sequence>
<proteinExistence type="predicted"/>
<evidence type="ECO:0000313" key="1">
    <source>
        <dbReference type="EMBL" id="KAK3691124.1"/>
    </source>
</evidence>
<keyword evidence="2" id="KW-1185">Reference proteome</keyword>
<dbReference type="Proteomes" id="UP001281147">
    <property type="component" value="Unassembled WGS sequence"/>
</dbReference>
<dbReference type="EMBL" id="JAUTXU010000275">
    <property type="protein sequence ID" value="KAK3691124.1"/>
    <property type="molecule type" value="Genomic_DNA"/>
</dbReference>
<protein>
    <submittedName>
        <fullName evidence="1">Uncharacterized protein</fullName>
    </submittedName>
</protein>